<dbReference type="PROSITE" id="PS51257">
    <property type="entry name" value="PROKAR_LIPOPROTEIN"/>
    <property type="match status" value="1"/>
</dbReference>
<evidence type="ECO:0000313" key="3">
    <source>
        <dbReference type="Proteomes" id="UP001159405"/>
    </source>
</evidence>
<keyword evidence="3" id="KW-1185">Reference proteome</keyword>
<keyword evidence="1" id="KW-1133">Transmembrane helix</keyword>
<evidence type="ECO:0000313" key="2">
    <source>
        <dbReference type="EMBL" id="CAH3130612.1"/>
    </source>
</evidence>
<reference evidence="2 3" key="1">
    <citation type="submission" date="2022-05" db="EMBL/GenBank/DDBJ databases">
        <authorList>
            <consortium name="Genoscope - CEA"/>
            <person name="William W."/>
        </authorList>
    </citation>
    <scope>NUCLEOTIDE SEQUENCE [LARGE SCALE GENOMIC DNA]</scope>
</reference>
<sequence length="123" mass="13889">MLCKDSAIPGVKIGTAFTMANFAVWGLAIASCLFLAPSVIFFNVGFRCSRLFNTKKDILDRSYCGKVDEELSRILMGSGFFDSFVWRIIKRAEFNSKQLRLSEPDRQDSQRGFHACVHQEGLL</sequence>
<name>A0ABN8P2D9_9CNID</name>
<proteinExistence type="predicted"/>
<keyword evidence="1" id="KW-0812">Transmembrane</keyword>
<evidence type="ECO:0000256" key="1">
    <source>
        <dbReference type="SAM" id="Phobius"/>
    </source>
</evidence>
<gene>
    <name evidence="2" type="ORF">PLOB_00034747</name>
</gene>
<dbReference type="EMBL" id="CALNXK010000048">
    <property type="protein sequence ID" value="CAH3130612.1"/>
    <property type="molecule type" value="Genomic_DNA"/>
</dbReference>
<dbReference type="Proteomes" id="UP001159405">
    <property type="component" value="Unassembled WGS sequence"/>
</dbReference>
<comment type="caution">
    <text evidence="2">The sequence shown here is derived from an EMBL/GenBank/DDBJ whole genome shotgun (WGS) entry which is preliminary data.</text>
</comment>
<feature type="non-terminal residue" evidence="2">
    <location>
        <position position="123"/>
    </location>
</feature>
<protein>
    <submittedName>
        <fullName evidence="2">Uncharacterized protein</fullName>
    </submittedName>
</protein>
<keyword evidence="1" id="KW-0472">Membrane</keyword>
<feature type="transmembrane region" description="Helical" evidence="1">
    <location>
        <begin position="22"/>
        <end position="46"/>
    </location>
</feature>
<organism evidence="2 3">
    <name type="scientific">Porites lobata</name>
    <dbReference type="NCBI Taxonomy" id="104759"/>
    <lineage>
        <taxon>Eukaryota</taxon>
        <taxon>Metazoa</taxon>
        <taxon>Cnidaria</taxon>
        <taxon>Anthozoa</taxon>
        <taxon>Hexacorallia</taxon>
        <taxon>Scleractinia</taxon>
        <taxon>Fungiina</taxon>
        <taxon>Poritidae</taxon>
        <taxon>Porites</taxon>
    </lineage>
</organism>
<accession>A0ABN8P2D9</accession>